<comment type="subcellular location">
    <subcellularLocation>
        <location evidence="2">Membrane</location>
        <topology evidence="2">Multi-pass membrane protein</topology>
    </subcellularLocation>
</comment>
<evidence type="ECO:0000256" key="4">
    <source>
        <dbReference type="ARBA" id="ARBA00022692"/>
    </source>
</evidence>
<evidence type="ECO:0000256" key="5">
    <source>
        <dbReference type="ARBA" id="ARBA00022723"/>
    </source>
</evidence>
<keyword evidence="5" id="KW-0479">Metal-binding</keyword>
<keyword evidence="4 12" id="KW-0812">Transmembrane</keyword>
<dbReference type="Pfam" id="PF00149">
    <property type="entry name" value="Metallophos"/>
    <property type="match status" value="1"/>
</dbReference>
<evidence type="ECO:0000256" key="8">
    <source>
        <dbReference type="ARBA" id="ARBA00023136"/>
    </source>
</evidence>
<sequence>MRCQKSYGLLILLALLLILYNEYFIFFYAFYKCQWSCHQNRCPENGLKAFIISDTHLLGQRNGHWLDKLKREWQMRQSYHISTWLHTPDVVFFLGDLLDEGQWAGRTLFSTYAQRFRRLFSVDEKVIALAGNHDLGFHYVISPDTVDQFKKEFQRDIIDEIQIKNHSFILINSMAMHGDMCGLCREAEKQLEEIAKRNRKNRPIVLQHFPLFRKSDKSCQKLDEYHVLDHKEQYRERWDTLSQEASQKIAEKLHPRAVFGGHTHKLCKRSWNLRNGESFYEYTLNSFSWRNGDLPAIFMVVIEDQNVSKRRPRAEPGKQTTHLNPVSLSNFVPSPI</sequence>
<evidence type="ECO:0000313" key="15">
    <source>
        <dbReference type="Proteomes" id="UP000005237"/>
    </source>
</evidence>
<dbReference type="FunFam" id="3.60.21.10:FF:000081">
    <property type="entry name" value="Metallophosphoesterase 1 homolog"/>
    <property type="match status" value="1"/>
</dbReference>
<dbReference type="AlphaFoldDB" id="A0A8R1HMF8"/>
<feature type="transmembrane region" description="Helical" evidence="12">
    <location>
        <begin position="7"/>
        <end position="31"/>
    </location>
</feature>
<evidence type="ECO:0000259" key="13">
    <source>
        <dbReference type="Pfam" id="PF00149"/>
    </source>
</evidence>
<organism evidence="14 15">
    <name type="scientific">Caenorhabditis japonica</name>
    <dbReference type="NCBI Taxonomy" id="281687"/>
    <lineage>
        <taxon>Eukaryota</taxon>
        <taxon>Metazoa</taxon>
        <taxon>Ecdysozoa</taxon>
        <taxon>Nematoda</taxon>
        <taxon>Chromadorea</taxon>
        <taxon>Rhabditida</taxon>
        <taxon>Rhabditina</taxon>
        <taxon>Rhabditomorpha</taxon>
        <taxon>Rhabditoidea</taxon>
        <taxon>Rhabditidae</taxon>
        <taxon>Peloderinae</taxon>
        <taxon>Caenorhabditis</taxon>
    </lineage>
</organism>
<keyword evidence="15" id="KW-1185">Reference proteome</keyword>
<dbReference type="InterPro" id="IPR004843">
    <property type="entry name" value="Calcineurin-like_PHP"/>
</dbReference>
<reference evidence="15" key="1">
    <citation type="submission" date="2010-08" db="EMBL/GenBank/DDBJ databases">
        <authorList>
            <consortium name="Caenorhabditis japonica Sequencing Consortium"/>
            <person name="Wilson R.K."/>
        </authorList>
    </citation>
    <scope>NUCLEOTIDE SEQUENCE [LARGE SCALE GENOMIC DNA]</scope>
    <source>
        <strain evidence="15">DF5081</strain>
    </source>
</reference>
<feature type="compositionally biased region" description="Polar residues" evidence="11">
    <location>
        <begin position="318"/>
        <end position="336"/>
    </location>
</feature>
<dbReference type="GO" id="GO:0016020">
    <property type="term" value="C:membrane"/>
    <property type="evidence" value="ECO:0007669"/>
    <property type="project" value="UniProtKB-SubCell"/>
</dbReference>
<evidence type="ECO:0000256" key="3">
    <source>
        <dbReference type="ARBA" id="ARBA00008895"/>
    </source>
</evidence>
<dbReference type="InterPro" id="IPR029052">
    <property type="entry name" value="Metallo-depent_PP-like"/>
</dbReference>
<evidence type="ECO:0000256" key="9">
    <source>
        <dbReference type="ARBA" id="ARBA00023211"/>
    </source>
</evidence>
<evidence type="ECO:0000256" key="1">
    <source>
        <dbReference type="ARBA" id="ARBA00001936"/>
    </source>
</evidence>
<accession>A0A8R1HMF8</accession>
<keyword evidence="9" id="KW-0464">Manganese</keyword>
<keyword evidence="8 12" id="KW-0472">Membrane</keyword>
<protein>
    <recommendedName>
        <fullName evidence="10">Metallophosphoesterase 1 homolog</fullName>
    </recommendedName>
</protein>
<evidence type="ECO:0000313" key="14">
    <source>
        <dbReference type="EnsemblMetazoa" id="CJA06182.1"/>
    </source>
</evidence>
<dbReference type="SUPFAM" id="SSF56300">
    <property type="entry name" value="Metallo-dependent phosphatases"/>
    <property type="match status" value="1"/>
</dbReference>
<proteinExistence type="inferred from homology"/>
<keyword evidence="7 12" id="KW-1133">Transmembrane helix</keyword>
<evidence type="ECO:0000256" key="11">
    <source>
        <dbReference type="SAM" id="MobiDB-lite"/>
    </source>
</evidence>
<dbReference type="InterPro" id="IPR033308">
    <property type="entry name" value="PGAP5/Cdc1/Ted1"/>
</dbReference>
<dbReference type="GO" id="GO:0046872">
    <property type="term" value="F:metal ion binding"/>
    <property type="evidence" value="ECO:0007669"/>
    <property type="project" value="UniProtKB-KW"/>
</dbReference>
<dbReference type="Gene3D" id="3.60.21.10">
    <property type="match status" value="1"/>
</dbReference>
<dbReference type="PANTHER" id="PTHR13315">
    <property type="entry name" value="METALLO PHOSPHOESTERASE RELATED"/>
    <property type="match status" value="1"/>
</dbReference>
<evidence type="ECO:0000256" key="6">
    <source>
        <dbReference type="ARBA" id="ARBA00022801"/>
    </source>
</evidence>
<comment type="similarity">
    <text evidence="3">Belongs to the metallophosphoesterase superfamily. MPPE1 family.</text>
</comment>
<evidence type="ECO:0000256" key="12">
    <source>
        <dbReference type="SAM" id="Phobius"/>
    </source>
</evidence>
<keyword evidence="6" id="KW-0378">Hydrolase</keyword>
<feature type="region of interest" description="Disordered" evidence="11">
    <location>
        <begin position="308"/>
        <end position="336"/>
    </location>
</feature>
<dbReference type="EnsemblMetazoa" id="CJA06182.1">
    <property type="protein sequence ID" value="CJA06182.1"/>
    <property type="gene ID" value="WBGene00125386"/>
</dbReference>
<evidence type="ECO:0000256" key="10">
    <source>
        <dbReference type="ARBA" id="ARBA00074873"/>
    </source>
</evidence>
<feature type="domain" description="Calcineurin-like phosphoesterase" evidence="13">
    <location>
        <begin position="50"/>
        <end position="265"/>
    </location>
</feature>
<dbReference type="GO" id="GO:0016787">
    <property type="term" value="F:hydrolase activity"/>
    <property type="evidence" value="ECO:0007669"/>
    <property type="project" value="UniProtKB-KW"/>
</dbReference>
<dbReference type="GO" id="GO:0006506">
    <property type="term" value="P:GPI anchor biosynthetic process"/>
    <property type="evidence" value="ECO:0007669"/>
    <property type="project" value="InterPro"/>
</dbReference>
<reference evidence="14" key="2">
    <citation type="submission" date="2022-06" db="UniProtKB">
        <authorList>
            <consortium name="EnsemblMetazoa"/>
        </authorList>
    </citation>
    <scope>IDENTIFICATION</scope>
    <source>
        <strain evidence="14">DF5081</strain>
    </source>
</reference>
<dbReference type="Proteomes" id="UP000005237">
    <property type="component" value="Unassembled WGS sequence"/>
</dbReference>
<comment type="cofactor">
    <cofactor evidence="1">
        <name>Mn(2+)</name>
        <dbReference type="ChEBI" id="CHEBI:29035"/>
    </cofactor>
</comment>
<dbReference type="PANTHER" id="PTHR13315:SF0">
    <property type="entry name" value="METALLOPHOSPHOESTERASE 1"/>
    <property type="match status" value="1"/>
</dbReference>
<evidence type="ECO:0000256" key="2">
    <source>
        <dbReference type="ARBA" id="ARBA00004141"/>
    </source>
</evidence>
<evidence type="ECO:0000256" key="7">
    <source>
        <dbReference type="ARBA" id="ARBA00022989"/>
    </source>
</evidence>
<name>A0A8R1HMF8_CAEJA</name>